<gene>
    <name evidence="3" type="ORF">SARC_09433</name>
</gene>
<dbReference type="EMBL" id="KQ242554">
    <property type="protein sequence ID" value="KNC78126.1"/>
    <property type="molecule type" value="Genomic_DNA"/>
</dbReference>
<sequence length="199" mass="19823">MQLLLTTLVLCTISATLGEQVCFGADPNCQFPPADCKVGTPSPNGAPPACDVAGTTPIPTWSTFVQNLDDTYTLSVFSDTGCTQQVFTSTTTAGVCTLVEVPLVGAQFYQVTADAASSSADATVTDSVQPSSSSVGSTTQTSGEVTGTTDTAAPTSTATGIATESVPPGNGNTNTGSVTMGFGIFTSAVITLAAAVLSA</sequence>
<evidence type="ECO:0008006" key="5">
    <source>
        <dbReference type="Google" id="ProtNLM"/>
    </source>
</evidence>
<organism evidence="3 4">
    <name type="scientific">Sphaeroforma arctica JP610</name>
    <dbReference type="NCBI Taxonomy" id="667725"/>
    <lineage>
        <taxon>Eukaryota</taxon>
        <taxon>Ichthyosporea</taxon>
        <taxon>Ichthyophonida</taxon>
        <taxon>Sphaeroforma</taxon>
    </lineage>
</organism>
<feature type="chain" id="PRO_5005538275" description="Fibronectin type-III domain-containing protein" evidence="2">
    <location>
        <begin position="19"/>
        <end position="199"/>
    </location>
</feature>
<keyword evidence="4" id="KW-1185">Reference proteome</keyword>
<accession>A0A0L0FNU9</accession>
<dbReference type="GeneID" id="25909937"/>
<reference evidence="3 4" key="1">
    <citation type="submission" date="2011-02" db="EMBL/GenBank/DDBJ databases">
        <title>The Genome Sequence of Sphaeroforma arctica JP610.</title>
        <authorList>
            <consortium name="The Broad Institute Genome Sequencing Platform"/>
            <person name="Russ C."/>
            <person name="Cuomo C."/>
            <person name="Young S.K."/>
            <person name="Zeng Q."/>
            <person name="Gargeya S."/>
            <person name="Alvarado L."/>
            <person name="Berlin A."/>
            <person name="Chapman S.B."/>
            <person name="Chen Z."/>
            <person name="Freedman E."/>
            <person name="Gellesch M."/>
            <person name="Goldberg J."/>
            <person name="Griggs A."/>
            <person name="Gujja S."/>
            <person name="Heilman E."/>
            <person name="Heiman D."/>
            <person name="Howarth C."/>
            <person name="Mehta T."/>
            <person name="Neiman D."/>
            <person name="Pearson M."/>
            <person name="Roberts A."/>
            <person name="Saif S."/>
            <person name="Shea T."/>
            <person name="Shenoy N."/>
            <person name="Sisk P."/>
            <person name="Stolte C."/>
            <person name="Sykes S."/>
            <person name="White J."/>
            <person name="Yandava C."/>
            <person name="Burger G."/>
            <person name="Gray M.W."/>
            <person name="Holland P.W.H."/>
            <person name="King N."/>
            <person name="Lang F.B.F."/>
            <person name="Roger A.J."/>
            <person name="Ruiz-Trillo I."/>
            <person name="Haas B."/>
            <person name="Nusbaum C."/>
            <person name="Birren B."/>
        </authorList>
    </citation>
    <scope>NUCLEOTIDE SEQUENCE [LARGE SCALE GENOMIC DNA]</scope>
    <source>
        <strain evidence="3 4">JP610</strain>
    </source>
</reference>
<protein>
    <recommendedName>
        <fullName evidence="5">Fibronectin type-III domain-containing protein</fullName>
    </recommendedName>
</protein>
<feature type="signal peptide" evidence="2">
    <location>
        <begin position="1"/>
        <end position="18"/>
    </location>
</feature>
<keyword evidence="2" id="KW-0732">Signal</keyword>
<evidence type="ECO:0000313" key="4">
    <source>
        <dbReference type="Proteomes" id="UP000054560"/>
    </source>
</evidence>
<evidence type="ECO:0000256" key="1">
    <source>
        <dbReference type="SAM" id="MobiDB-lite"/>
    </source>
</evidence>
<feature type="region of interest" description="Disordered" evidence="1">
    <location>
        <begin position="124"/>
        <end position="174"/>
    </location>
</feature>
<evidence type="ECO:0000256" key="2">
    <source>
        <dbReference type="SAM" id="SignalP"/>
    </source>
</evidence>
<dbReference type="RefSeq" id="XP_014152028.1">
    <property type="nucleotide sequence ID" value="XM_014296553.1"/>
</dbReference>
<feature type="compositionally biased region" description="Low complexity" evidence="1">
    <location>
        <begin position="124"/>
        <end position="159"/>
    </location>
</feature>
<dbReference type="AlphaFoldDB" id="A0A0L0FNU9"/>
<dbReference type="Proteomes" id="UP000054560">
    <property type="component" value="Unassembled WGS sequence"/>
</dbReference>
<proteinExistence type="predicted"/>
<name>A0A0L0FNU9_9EUKA</name>
<evidence type="ECO:0000313" key="3">
    <source>
        <dbReference type="EMBL" id="KNC78126.1"/>
    </source>
</evidence>